<organism evidence="3 4">
    <name type="scientific">Microbacterium hominis</name>
    <dbReference type="NCBI Taxonomy" id="162426"/>
    <lineage>
        <taxon>Bacteria</taxon>
        <taxon>Bacillati</taxon>
        <taxon>Actinomycetota</taxon>
        <taxon>Actinomycetes</taxon>
        <taxon>Micrococcales</taxon>
        <taxon>Microbacteriaceae</taxon>
        <taxon>Microbacterium</taxon>
    </lineage>
</organism>
<evidence type="ECO:0000256" key="1">
    <source>
        <dbReference type="SAM" id="MobiDB-lite"/>
    </source>
</evidence>
<gene>
    <name evidence="3" type="ORF">CXR34_06035</name>
</gene>
<dbReference type="PANTHER" id="PTHR33744:SF1">
    <property type="entry name" value="DNA-BINDING TRANSCRIPTIONAL ACTIVATOR ADER"/>
    <property type="match status" value="1"/>
</dbReference>
<name>A0A2K9D600_9MICO</name>
<protein>
    <recommendedName>
        <fullName evidence="2">PucR C-terminal helix-turn-helix domain-containing protein</fullName>
    </recommendedName>
</protein>
<dbReference type="InterPro" id="IPR025736">
    <property type="entry name" value="PucR_C-HTH_dom"/>
</dbReference>
<dbReference type="AlphaFoldDB" id="A0A2K9D600"/>
<proteinExistence type="predicted"/>
<dbReference type="KEGG" id="mhos:CXR34_06035"/>
<dbReference type="InterPro" id="IPR051448">
    <property type="entry name" value="CdaR-like_regulators"/>
</dbReference>
<reference evidence="3 4" key="1">
    <citation type="submission" date="2017-12" db="EMBL/GenBank/DDBJ databases">
        <title>Isolation and characterization of estrogens degradatiion strain Microbacterium hominis SJTG1.</title>
        <authorList>
            <person name="Xiong W."/>
            <person name="Yin C."/>
            <person name="Zheng D."/>
            <person name="Liang R."/>
        </authorList>
    </citation>
    <scope>NUCLEOTIDE SEQUENCE [LARGE SCALE GENOMIC DNA]</scope>
    <source>
        <strain evidence="3 4">SJTG1</strain>
    </source>
</reference>
<dbReference type="EMBL" id="CP025299">
    <property type="protein sequence ID" value="AUG29070.1"/>
    <property type="molecule type" value="Genomic_DNA"/>
</dbReference>
<evidence type="ECO:0000259" key="2">
    <source>
        <dbReference type="Pfam" id="PF13556"/>
    </source>
</evidence>
<dbReference type="Pfam" id="PF13556">
    <property type="entry name" value="HTH_30"/>
    <property type="match status" value="1"/>
</dbReference>
<sequence length="443" mass="46959">MWIPRGGCAGPETNLGTSAPTALRQESETWPGRRTVPTVDAETSHFCLFSSWCCRRGRGRMAVTRLRCGCVSATAGAPPHGGPGPDRSASVKASESSAVVPATLQGIAEQLTAALGRPVWVRGGPPSAPAGVCGATDPSLAAPRRLDVTVEDRGVVVAHIAVQTEGRSLGPSDFEALDAASLLVRDLLRAEGGTSRESVLHDLLHDDEGVRRSAYARAVQQRWLHRDEGTVVRALLVDATVTDIHAIAFARHLANLRPVPHHFMALHAGMVMLVGQPSDRGIDDVILREATARGIRVLGIGSASPAPGAEDVRAAADEAVIAASLAAALPQFHPAVDASELGGWLLLASASANPEHLRIISPAAHALYVHGDGSQRETIETYLDVGANVVAACEILFVHRTTLYYRLERMPEVVRDALSDGIKRSTLHVALKLIRLWEATGRA</sequence>
<evidence type="ECO:0000313" key="3">
    <source>
        <dbReference type="EMBL" id="AUG29070.1"/>
    </source>
</evidence>
<dbReference type="Proteomes" id="UP000233276">
    <property type="component" value="Chromosome"/>
</dbReference>
<evidence type="ECO:0000313" key="4">
    <source>
        <dbReference type="Proteomes" id="UP000233276"/>
    </source>
</evidence>
<dbReference type="InterPro" id="IPR042070">
    <property type="entry name" value="PucR_C-HTH_sf"/>
</dbReference>
<dbReference type="Gene3D" id="1.10.10.2840">
    <property type="entry name" value="PucR C-terminal helix-turn-helix domain"/>
    <property type="match status" value="1"/>
</dbReference>
<accession>A0A2K9D600</accession>
<feature type="region of interest" description="Disordered" evidence="1">
    <location>
        <begin position="74"/>
        <end position="94"/>
    </location>
</feature>
<feature type="domain" description="PucR C-terminal helix-turn-helix" evidence="2">
    <location>
        <begin position="376"/>
        <end position="433"/>
    </location>
</feature>
<feature type="region of interest" description="Disordered" evidence="1">
    <location>
        <begin position="1"/>
        <end position="26"/>
    </location>
</feature>
<dbReference type="PANTHER" id="PTHR33744">
    <property type="entry name" value="CARBOHYDRATE DIACID REGULATOR"/>
    <property type="match status" value="1"/>
</dbReference>